<keyword evidence="4" id="KW-0028">Amino-acid biosynthesis</keyword>
<evidence type="ECO:0000256" key="4">
    <source>
        <dbReference type="HAMAP-Rule" id="MF_00214"/>
    </source>
</evidence>
<name>A0ABW1P1K1_9PSEU</name>
<dbReference type="InterPro" id="IPR013785">
    <property type="entry name" value="Aldolase_TIM"/>
</dbReference>
<keyword evidence="6" id="KW-1185">Reference proteome</keyword>
<feature type="binding site" evidence="4">
    <location>
        <begin position="40"/>
        <end position="42"/>
    </location>
    <ligand>
        <name>3-dehydroquinate</name>
        <dbReference type="ChEBI" id="CHEBI:32364"/>
    </ligand>
</feature>
<keyword evidence="2 4" id="KW-0456">Lyase</keyword>
<dbReference type="HAMAP" id="MF_00214">
    <property type="entry name" value="AroD"/>
    <property type="match status" value="1"/>
</dbReference>
<evidence type="ECO:0000256" key="2">
    <source>
        <dbReference type="ARBA" id="ARBA00023239"/>
    </source>
</evidence>
<comment type="caution">
    <text evidence="5">The sequence shown here is derived from an EMBL/GenBank/DDBJ whole genome shotgun (WGS) entry which is preliminary data.</text>
</comment>
<dbReference type="PANTHER" id="PTHR43699:SF1">
    <property type="entry name" value="3-DEHYDROQUINATE DEHYDRATASE"/>
    <property type="match status" value="1"/>
</dbReference>
<feature type="binding site" evidence="4">
    <location>
        <position position="216"/>
    </location>
    <ligand>
        <name>3-dehydroquinate</name>
        <dbReference type="ChEBI" id="CHEBI:32364"/>
    </ligand>
</feature>
<dbReference type="InterPro" id="IPR001381">
    <property type="entry name" value="DHquinase_I"/>
</dbReference>
<protein>
    <recommendedName>
        <fullName evidence="4">3-dehydroquinate dehydratase</fullName>
        <shortName evidence="4">3-dehydroquinase</shortName>
        <ecNumber evidence="4">4.2.1.10</ecNumber>
    </recommendedName>
    <alternativeName>
        <fullName evidence="4">Type I DHQase</fullName>
    </alternativeName>
    <alternativeName>
        <fullName evidence="4">Type I dehydroquinase</fullName>
        <shortName evidence="4">DHQ1</shortName>
    </alternativeName>
</protein>
<sequence>MNTLRALIDTGVPLVAVSFDDRGGERAAEEARAARVDVAEIRVDRFGDTGADHVLRQVAAFRGLPALATIRSRAEGGFWQGSEQERLDLFRALTPHVDAVDVELSSRAVLAEVLATAREHDVLSVVSFHDFDRTPPLDDLRATVRDAREAGADLVKISTMARSRDDLKRLATVLLEGDDLIVIGMGEVGTASRIFFPALGSKITYTFLGAAPTSGQLDFEETVRLMRRFHPDFGRREG</sequence>
<comment type="similarity">
    <text evidence="4">Belongs to the type-I 3-dehydroquinase family.</text>
</comment>
<dbReference type="PANTHER" id="PTHR43699">
    <property type="entry name" value="3-DEHYDROQUINATE DEHYDRATASE"/>
    <property type="match status" value="1"/>
</dbReference>
<dbReference type="Proteomes" id="UP001596220">
    <property type="component" value="Unassembled WGS sequence"/>
</dbReference>
<evidence type="ECO:0000313" key="6">
    <source>
        <dbReference type="Proteomes" id="UP001596220"/>
    </source>
</evidence>
<dbReference type="Gene3D" id="3.20.20.70">
    <property type="entry name" value="Aldolase class I"/>
    <property type="match status" value="1"/>
</dbReference>
<evidence type="ECO:0000256" key="1">
    <source>
        <dbReference type="ARBA" id="ARBA00001864"/>
    </source>
</evidence>
<reference evidence="6" key="1">
    <citation type="journal article" date="2019" name="Int. J. Syst. Evol. Microbiol.">
        <title>The Global Catalogue of Microorganisms (GCM) 10K type strain sequencing project: providing services to taxonomists for standard genome sequencing and annotation.</title>
        <authorList>
            <consortium name="The Broad Institute Genomics Platform"/>
            <consortium name="The Broad Institute Genome Sequencing Center for Infectious Disease"/>
            <person name="Wu L."/>
            <person name="Ma J."/>
        </authorList>
    </citation>
    <scope>NUCLEOTIDE SEQUENCE [LARGE SCALE GENOMIC DNA]</scope>
    <source>
        <strain evidence="6">CGMCC 4.7246</strain>
    </source>
</reference>
<evidence type="ECO:0000313" key="5">
    <source>
        <dbReference type="EMBL" id="MFC6088968.1"/>
    </source>
</evidence>
<feature type="binding site" evidence="4">
    <location>
        <position position="193"/>
    </location>
    <ligand>
        <name>3-dehydroquinate</name>
        <dbReference type="ChEBI" id="CHEBI:32364"/>
    </ligand>
</feature>
<dbReference type="EC" id="4.2.1.10" evidence="4"/>
<dbReference type="RefSeq" id="WP_380633865.1">
    <property type="nucleotide sequence ID" value="NZ_JBHSQO010000005.1"/>
</dbReference>
<comment type="caution">
    <text evidence="4">Lacks conserved residue(s) required for the propagation of feature annotation.</text>
</comment>
<comment type="subunit">
    <text evidence="4">Homodimer.</text>
</comment>
<dbReference type="SUPFAM" id="SSF51569">
    <property type="entry name" value="Aldolase"/>
    <property type="match status" value="1"/>
</dbReference>
<organism evidence="5 6">
    <name type="scientific">Saccharothrix lopnurensis</name>
    <dbReference type="NCBI Taxonomy" id="1670621"/>
    <lineage>
        <taxon>Bacteria</taxon>
        <taxon>Bacillati</taxon>
        <taxon>Actinomycetota</taxon>
        <taxon>Actinomycetes</taxon>
        <taxon>Pseudonocardiales</taxon>
        <taxon>Pseudonocardiaceae</taxon>
        <taxon>Saccharothrix</taxon>
    </lineage>
</organism>
<feature type="active site" description="Proton donor/acceptor" evidence="4">
    <location>
        <position position="129"/>
    </location>
</feature>
<keyword evidence="4" id="KW-0057">Aromatic amino acid biosynthesis</keyword>
<gene>
    <name evidence="4" type="primary">aroD</name>
    <name evidence="5" type="ORF">ACFP3R_06765</name>
</gene>
<dbReference type="Pfam" id="PF01487">
    <property type="entry name" value="DHquinase_I"/>
    <property type="match status" value="1"/>
</dbReference>
<accession>A0ABW1P1K1</accession>
<dbReference type="EMBL" id="JBHSQO010000005">
    <property type="protein sequence ID" value="MFC6088968.1"/>
    <property type="molecule type" value="Genomic_DNA"/>
</dbReference>
<dbReference type="InterPro" id="IPR050146">
    <property type="entry name" value="Type-I_3-dehydroquinase"/>
</dbReference>
<comment type="function">
    <text evidence="4">Involved in the third step of the chorismate pathway, which leads to the biosynthesis of aromatic amino acids. Catalyzes the cis-dehydration of 3-dehydroquinate (DHQ) and introduces the first double bond of the aromatic ring to yield 3-dehydroshikimate.</text>
</comment>
<comment type="catalytic activity">
    <reaction evidence="1 4">
        <text>3-dehydroquinate = 3-dehydroshikimate + H2O</text>
        <dbReference type="Rhea" id="RHEA:21096"/>
        <dbReference type="ChEBI" id="CHEBI:15377"/>
        <dbReference type="ChEBI" id="CHEBI:16630"/>
        <dbReference type="ChEBI" id="CHEBI:32364"/>
        <dbReference type="EC" id="4.2.1.10"/>
    </reaction>
</comment>
<comment type="pathway">
    <text evidence="4">Metabolic intermediate biosynthesis; chorismate biosynthesis; chorismate from D-erythrose 4-phosphate and phosphoenolpyruvate: step 3/7.</text>
</comment>
<feature type="binding site" evidence="4">
    <location>
        <position position="71"/>
    </location>
    <ligand>
        <name>3-dehydroquinate</name>
        <dbReference type="ChEBI" id="CHEBI:32364"/>
    </ligand>
</feature>
<proteinExistence type="inferred from homology"/>
<feature type="active site" description="Schiff-base intermediate with substrate" evidence="4">
    <location>
        <position position="156"/>
    </location>
</feature>
<keyword evidence="3 4" id="KW-0704">Schiff base</keyword>
<feature type="binding site" evidence="4">
    <location>
        <position position="18"/>
    </location>
    <ligand>
        <name>3-dehydroquinate</name>
        <dbReference type="ChEBI" id="CHEBI:32364"/>
    </ligand>
</feature>
<dbReference type="CDD" id="cd00502">
    <property type="entry name" value="DHQase_I"/>
    <property type="match status" value="1"/>
</dbReference>
<evidence type="ECO:0000256" key="3">
    <source>
        <dbReference type="ARBA" id="ARBA00023270"/>
    </source>
</evidence>